<accession>W9R9D5</accession>
<evidence type="ECO:0000313" key="2">
    <source>
        <dbReference type="EMBL" id="EXB77341.1"/>
    </source>
</evidence>
<dbReference type="EMBL" id="KE344746">
    <property type="protein sequence ID" value="EXB77341.1"/>
    <property type="molecule type" value="Genomic_DNA"/>
</dbReference>
<feature type="region of interest" description="Disordered" evidence="1">
    <location>
        <begin position="60"/>
        <end position="79"/>
    </location>
</feature>
<organism evidence="2 3">
    <name type="scientific">Morus notabilis</name>
    <dbReference type="NCBI Taxonomy" id="981085"/>
    <lineage>
        <taxon>Eukaryota</taxon>
        <taxon>Viridiplantae</taxon>
        <taxon>Streptophyta</taxon>
        <taxon>Embryophyta</taxon>
        <taxon>Tracheophyta</taxon>
        <taxon>Spermatophyta</taxon>
        <taxon>Magnoliopsida</taxon>
        <taxon>eudicotyledons</taxon>
        <taxon>Gunneridae</taxon>
        <taxon>Pentapetalae</taxon>
        <taxon>rosids</taxon>
        <taxon>fabids</taxon>
        <taxon>Rosales</taxon>
        <taxon>Moraceae</taxon>
        <taxon>Moreae</taxon>
        <taxon>Morus</taxon>
    </lineage>
</organism>
<feature type="compositionally biased region" description="Low complexity" evidence="1">
    <location>
        <begin position="60"/>
        <end position="71"/>
    </location>
</feature>
<name>W9R9D5_9ROSA</name>
<dbReference type="Proteomes" id="UP000030645">
    <property type="component" value="Unassembled WGS sequence"/>
</dbReference>
<dbReference type="AlphaFoldDB" id="W9R9D5"/>
<evidence type="ECO:0000313" key="3">
    <source>
        <dbReference type="Proteomes" id="UP000030645"/>
    </source>
</evidence>
<sequence>MGSTPLNETAATNTTTLPFFRPKHKLKRVLMICPPYRFSQSGARDMWVKLASGAAIDEGSAGASASVASEGIVRGERVE</sequence>
<keyword evidence="3" id="KW-1185">Reference proteome</keyword>
<reference evidence="3" key="1">
    <citation type="submission" date="2013-01" db="EMBL/GenBank/DDBJ databases">
        <title>Draft Genome Sequence of a Mulberry Tree, Morus notabilis C.K. Schneid.</title>
        <authorList>
            <person name="He N."/>
            <person name="Zhao S."/>
        </authorList>
    </citation>
    <scope>NUCLEOTIDE SEQUENCE</scope>
</reference>
<proteinExistence type="predicted"/>
<protein>
    <submittedName>
        <fullName evidence="2">Uncharacterized protein</fullName>
    </submittedName>
</protein>
<gene>
    <name evidence="2" type="ORF">L484_010167</name>
</gene>
<evidence type="ECO:0000256" key="1">
    <source>
        <dbReference type="SAM" id="MobiDB-lite"/>
    </source>
</evidence>